<dbReference type="Pfam" id="PF12792">
    <property type="entry name" value="CSS-motif"/>
    <property type="match status" value="1"/>
</dbReference>
<name>A0A2W5TEK1_ANCNO</name>
<reference evidence="11 12" key="1">
    <citation type="submission" date="2017-08" db="EMBL/GenBank/DDBJ databases">
        <title>Infants hospitalized years apart are colonized by the same room-sourced microbial strains.</title>
        <authorList>
            <person name="Brooks B."/>
            <person name="Olm M.R."/>
            <person name="Firek B.A."/>
            <person name="Baker R."/>
            <person name="Thomas B.C."/>
            <person name="Morowitz M.J."/>
            <person name="Banfield J.F."/>
        </authorList>
    </citation>
    <scope>NUCLEOTIDE SEQUENCE [LARGE SCALE GENOMIC DNA]</scope>
    <source>
        <strain evidence="11">S2_005_001_R2_27</strain>
    </source>
</reference>
<protein>
    <recommendedName>
        <fullName evidence="2">cyclic-guanylate-specific phosphodiesterase</fullName>
        <ecNumber evidence="2">3.1.4.52</ecNumber>
    </recommendedName>
</protein>
<keyword evidence="7" id="KW-1133">Transmembrane helix</keyword>
<sequence>MRCWRVVLLAGLFVVVGTIVPLVATAYLSWRLALVTQENQLDHVANHTLANALKLFDDAEGTLRELSRADLPRCSPEHITHMRKLAIDSLATENLGFIRDGVVLCNVWGVTEHRIPRAPANVVLPDGVGISVNYRAFFNPHHPMMVLHLGDFTAMIDQMRFNAPGSDGAARIDIRTPGGILLQTSWAQQAAPAAPAGDELLVPREAKGWSVLASQPRIGLYAHLVSIKSLLVPLGAIFAALLATLTIWMLKRRYSPRGELARAVRHHEFIVHYQPIVELATSRCIGAEALVRWHRPDGSIVRPDLFVALAEDTGLIQPITDQLIATALADLGELLRANRHLHVSINLCPADISSGRILPILKAALAGTGIENQQIWLEATERGFVDIEGARDTLAELHRRGHMTAIDDFGTGYSGLKYLQRLPVDALKIDKSFVDALGTEAATSHVTEHIIQMAGELKLRVVAEGVENQTQVNYLKLRGVDMAQGWMFSRALPADGFIAYCQANLEAHGRPANIVTVAAE</sequence>
<dbReference type="PANTHER" id="PTHR33121:SF79">
    <property type="entry name" value="CYCLIC DI-GMP PHOSPHODIESTERASE PDED-RELATED"/>
    <property type="match status" value="1"/>
</dbReference>
<gene>
    <name evidence="11" type="ORF">DI549_03715</name>
</gene>
<dbReference type="GO" id="GO:0005886">
    <property type="term" value="C:plasma membrane"/>
    <property type="evidence" value="ECO:0007669"/>
    <property type="project" value="UniProtKB-SubCell"/>
</dbReference>
<evidence type="ECO:0000256" key="4">
    <source>
        <dbReference type="ARBA" id="ARBA00022636"/>
    </source>
</evidence>
<evidence type="ECO:0000256" key="2">
    <source>
        <dbReference type="ARBA" id="ARBA00012282"/>
    </source>
</evidence>
<dbReference type="Gene3D" id="3.20.20.450">
    <property type="entry name" value="EAL domain"/>
    <property type="match status" value="1"/>
</dbReference>
<feature type="domain" description="EAL" evidence="10">
    <location>
        <begin position="253"/>
        <end position="505"/>
    </location>
</feature>
<evidence type="ECO:0000256" key="5">
    <source>
        <dbReference type="ARBA" id="ARBA00022692"/>
    </source>
</evidence>
<dbReference type="Proteomes" id="UP000248887">
    <property type="component" value="Unassembled WGS sequence"/>
</dbReference>
<keyword evidence="5" id="KW-0812">Transmembrane</keyword>
<evidence type="ECO:0000256" key="9">
    <source>
        <dbReference type="ARBA" id="ARBA00034290"/>
    </source>
</evidence>
<dbReference type="EMBL" id="QFQD01000007">
    <property type="protein sequence ID" value="PZQ84720.1"/>
    <property type="molecule type" value="Genomic_DNA"/>
</dbReference>
<keyword evidence="6" id="KW-0378">Hydrolase</keyword>
<dbReference type="GO" id="GO:0071111">
    <property type="term" value="F:cyclic-guanylate-specific phosphodiesterase activity"/>
    <property type="evidence" value="ECO:0007669"/>
    <property type="project" value="UniProtKB-EC"/>
</dbReference>
<organism evidence="11 12">
    <name type="scientific">Ancylobacter novellus</name>
    <name type="common">Thiobacillus novellus</name>
    <dbReference type="NCBI Taxonomy" id="921"/>
    <lineage>
        <taxon>Bacteria</taxon>
        <taxon>Pseudomonadati</taxon>
        <taxon>Pseudomonadota</taxon>
        <taxon>Alphaproteobacteria</taxon>
        <taxon>Hyphomicrobiales</taxon>
        <taxon>Xanthobacteraceae</taxon>
        <taxon>Ancylobacter</taxon>
    </lineage>
</organism>
<comment type="caution">
    <text evidence="11">The sequence shown here is derived from an EMBL/GenBank/DDBJ whole genome shotgun (WGS) entry which is preliminary data.</text>
</comment>
<evidence type="ECO:0000313" key="12">
    <source>
        <dbReference type="Proteomes" id="UP000248887"/>
    </source>
</evidence>
<dbReference type="InterPro" id="IPR035919">
    <property type="entry name" value="EAL_sf"/>
</dbReference>
<dbReference type="CDD" id="cd01948">
    <property type="entry name" value="EAL"/>
    <property type="match status" value="1"/>
</dbReference>
<dbReference type="SUPFAM" id="SSF141868">
    <property type="entry name" value="EAL domain-like"/>
    <property type="match status" value="1"/>
</dbReference>
<proteinExistence type="predicted"/>
<dbReference type="InterPro" id="IPR050706">
    <property type="entry name" value="Cyclic-di-GMP_PDE-like"/>
</dbReference>
<evidence type="ECO:0000256" key="1">
    <source>
        <dbReference type="ARBA" id="ARBA00004651"/>
    </source>
</evidence>
<evidence type="ECO:0000313" key="11">
    <source>
        <dbReference type="EMBL" id="PZQ84720.1"/>
    </source>
</evidence>
<dbReference type="AlphaFoldDB" id="A0A2W5TEK1"/>
<evidence type="ECO:0000256" key="7">
    <source>
        <dbReference type="ARBA" id="ARBA00022989"/>
    </source>
</evidence>
<dbReference type="PROSITE" id="PS50883">
    <property type="entry name" value="EAL"/>
    <property type="match status" value="1"/>
</dbReference>
<evidence type="ECO:0000256" key="3">
    <source>
        <dbReference type="ARBA" id="ARBA00022475"/>
    </source>
</evidence>
<dbReference type="PANTHER" id="PTHR33121">
    <property type="entry name" value="CYCLIC DI-GMP PHOSPHODIESTERASE PDEF"/>
    <property type="match status" value="1"/>
</dbReference>
<dbReference type="EC" id="3.1.4.52" evidence="2"/>
<evidence type="ECO:0000256" key="8">
    <source>
        <dbReference type="ARBA" id="ARBA00023136"/>
    </source>
</evidence>
<dbReference type="InterPro" id="IPR001633">
    <property type="entry name" value="EAL_dom"/>
</dbReference>
<keyword evidence="3" id="KW-1003">Cell membrane</keyword>
<keyword evidence="4" id="KW-0973">c-di-GMP</keyword>
<evidence type="ECO:0000259" key="10">
    <source>
        <dbReference type="PROSITE" id="PS50883"/>
    </source>
</evidence>
<dbReference type="InterPro" id="IPR024744">
    <property type="entry name" value="CSS-motif_dom"/>
</dbReference>
<comment type="subcellular location">
    <subcellularLocation>
        <location evidence="1">Cell membrane</location>
        <topology evidence="1">Multi-pass membrane protein</topology>
    </subcellularLocation>
</comment>
<comment type="catalytic activity">
    <reaction evidence="9">
        <text>3',3'-c-di-GMP + H2O = 5'-phosphoguanylyl(3'-&gt;5')guanosine + H(+)</text>
        <dbReference type="Rhea" id="RHEA:24902"/>
        <dbReference type="ChEBI" id="CHEBI:15377"/>
        <dbReference type="ChEBI" id="CHEBI:15378"/>
        <dbReference type="ChEBI" id="CHEBI:58754"/>
        <dbReference type="ChEBI" id="CHEBI:58805"/>
        <dbReference type="EC" id="3.1.4.52"/>
    </reaction>
</comment>
<dbReference type="Pfam" id="PF00563">
    <property type="entry name" value="EAL"/>
    <property type="match status" value="1"/>
</dbReference>
<evidence type="ECO:0000256" key="6">
    <source>
        <dbReference type="ARBA" id="ARBA00022801"/>
    </source>
</evidence>
<keyword evidence="8" id="KW-0472">Membrane</keyword>
<accession>A0A2W5TEK1</accession>
<dbReference type="SMART" id="SM00052">
    <property type="entry name" value="EAL"/>
    <property type="match status" value="1"/>
</dbReference>